<organism evidence="11 12">
    <name type="scientific">Dovyalis caffra</name>
    <dbReference type="NCBI Taxonomy" id="77055"/>
    <lineage>
        <taxon>Eukaryota</taxon>
        <taxon>Viridiplantae</taxon>
        <taxon>Streptophyta</taxon>
        <taxon>Embryophyta</taxon>
        <taxon>Tracheophyta</taxon>
        <taxon>Spermatophyta</taxon>
        <taxon>Magnoliopsida</taxon>
        <taxon>eudicotyledons</taxon>
        <taxon>Gunneridae</taxon>
        <taxon>Pentapetalae</taxon>
        <taxon>rosids</taxon>
        <taxon>fabids</taxon>
        <taxon>Malpighiales</taxon>
        <taxon>Salicaceae</taxon>
        <taxon>Flacourtieae</taxon>
        <taxon>Dovyalis</taxon>
    </lineage>
</organism>
<protein>
    <recommendedName>
        <fullName evidence="10">J domain-containing protein</fullName>
    </recommendedName>
</protein>
<comment type="similarity">
    <text evidence="3">Belongs to the ACC deaminase/D-cysteine desulfhydrase family.</text>
</comment>
<dbReference type="Gene3D" id="3.40.50.1100">
    <property type="match status" value="5"/>
</dbReference>
<comment type="caution">
    <text evidence="11">The sequence shown here is derived from an EMBL/GenBank/DDBJ whole genome shotgun (WGS) entry which is preliminary data.</text>
</comment>
<dbReference type="InterPro" id="IPR001926">
    <property type="entry name" value="TrpB-like_PALP"/>
</dbReference>
<dbReference type="EMBL" id="CAWUPB010000871">
    <property type="protein sequence ID" value="CAK7327921.1"/>
    <property type="molecule type" value="Genomic_DNA"/>
</dbReference>
<dbReference type="Proteomes" id="UP001314170">
    <property type="component" value="Unassembled WGS sequence"/>
</dbReference>
<evidence type="ECO:0000256" key="4">
    <source>
        <dbReference type="ARBA" id="ARBA00022792"/>
    </source>
</evidence>
<comment type="subcellular location">
    <subcellularLocation>
        <location evidence="2">Mitochondrion inner membrane</location>
    </subcellularLocation>
</comment>
<comment type="function">
    <text evidence="8">Component of the PAM complex, a complex required for the translocation of transit peptide-containing proteins from the inner membrane into the mitochondrial matrix in an ATP-dependent manner.</text>
</comment>
<dbReference type="GO" id="GO:0005743">
    <property type="term" value="C:mitochondrial inner membrane"/>
    <property type="evidence" value="ECO:0007669"/>
    <property type="project" value="UniProtKB-SubCell"/>
</dbReference>
<proteinExistence type="inferred from homology"/>
<keyword evidence="7" id="KW-0472">Membrane</keyword>
<dbReference type="PROSITE" id="PS50076">
    <property type="entry name" value="DNAJ_2"/>
    <property type="match status" value="1"/>
</dbReference>
<keyword evidence="12" id="KW-1185">Reference proteome</keyword>
<accession>A0AAV1R6G0</accession>
<dbReference type="SUPFAM" id="SSF53686">
    <property type="entry name" value="Tryptophan synthase beta subunit-like PLP-dependent enzymes"/>
    <property type="match status" value="2"/>
</dbReference>
<evidence type="ECO:0000313" key="12">
    <source>
        <dbReference type="Proteomes" id="UP001314170"/>
    </source>
</evidence>
<evidence type="ECO:0000256" key="2">
    <source>
        <dbReference type="ARBA" id="ARBA00004273"/>
    </source>
</evidence>
<evidence type="ECO:0000256" key="8">
    <source>
        <dbReference type="ARBA" id="ARBA00059031"/>
    </source>
</evidence>
<reference evidence="11 12" key="1">
    <citation type="submission" date="2024-01" db="EMBL/GenBank/DDBJ databases">
        <authorList>
            <person name="Waweru B."/>
        </authorList>
    </citation>
    <scope>NUCLEOTIDE SEQUENCE [LARGE SCALE GENOMIC DNA]</scope>
</reference>
<evidence type="ECO:0000256" key="9">
    <source>
        <dbReference type="ARBA" id="ARBA00063640"/>
    </source>
</evidence>
<evidence type="ECO:0000256" key="5">
    <source>
        <dbReference type="ARBA" id="ARBA00022898"/>
    </source>
</evidence>
<comment type="subunit">
    <text evidence="9">Probable component of the PAM complex at least composed of a mitochondrial HSP70 protein, TIMM44 and TIMM14. The complex interacts with the TIMM23 component of the TIM17:23 complex.</text>
</comment>
<evidence type="ECO:0000256" key="6">
    <source>
        <dbReference type="ARBA" id="ARBA00023128"/>
    </source>
</evidence>
<dbReference type="InterPro" id="IPR027278">
    <property type="entry name" value="ACCD_DCysDesulf"/>
</dbReference>
<dbReference type="FunFam" id="1.10.287.110:FF:000001">
    <property type="entry name" value="Import inner membrane translocase subunit tim14"/>
    <property type="match status" value="1"/>
</dbReference>
<keyword evidence="4" id="KW-0999">Mitochondrion inner membrane</keyword>
<dbReference type="SUPFAM" id="SSF46565">
    <property type="entry name" value="Chaperone J-domain"/>
    <property type="match status" value="1"/>
</dbReference>
<dbReference type="Gene3D" id="1.10.287.110">
    <property type="entry name" value="DnaJ domain"/>
    <property type="match status" value="1"/>
</dbReference>
<keyword evidence="6" id="KW-0496">Mitochondrion</keyword>
<evidence type="ECO:0000259" key="10">
    <source>
        <dbReference type="PROSITE" id="PS50076"/>
    </source>
</evidence>
<dbReference type="CDD" id="cd06257">
    <property type="entry name" value="DnaJ"/>
    <property type="match status" value="1"/>
</dbReference>
<dbReference type="InterPro" id="IPR036052">
    <property type="entry name" value="TrpB-like_PALP_sf"/>
</dbReference>
<keyword evidence="5" id="KW-0663">Pyridoxal phosphate</keyword>
<sequence>MVEESPLVLGATVAAAAWSGRFLIGAWQAFKARPVGPRVRRFYNGGFEQMMTRREAALILGVRESAVMEKIKEAHRRVMVANHPDAGGSHYLASKINEAKDIMLRKTKGVDSRDDLSGMQMSGNKVRKLEFLMADAVAQGADCIITVGGIQSNHCRATAVAANYLNLDCYLILRTSKVLVDKDPGLTGNLLVERLVGANVQLISKEKYELIGSVTLFWLVGYIEAIREIEQQVQTTAGKVKSDDIVSACGRGTTTAGLALGSWLGTLKAKVHAFAVCDDPDYFFNYVQNLIDGLEAGVDSHDIVNIQNAKGLGYAINTSEELKFFKEIATATGVVLDPVYCIIRDMVTSRVRSGCKNSEGSFLMVAGQPGGTGMAECFEHGKGAYGMMKDMAENPKKWEGRKVLFIHTGGLLGLFDKVDQMSSLVENWGRMDVPESVPRKDGAGKIDDLSGMQMSGNKVRKLEFLMVDAVAQGADCIITIGGIQSNHCRATAVAAKYLNLDCYLILRTSKILVDKDPGLTGNLLVERLVGANVQLISKEEYALIGSVNLTSFLKEKLVKEGRKPYVIPVGGSNSLGTWGYIEAIREIEQQVQATAGKVKFDDIVSACGSGATIAGLALGSWLGTLKAKVHAFAVCDDPDYFHNFVQDLIDGLEAGVDSHDIVNIQNVSASSQWHVASDTGIISLASVSFFTFWVCVGAKGLGYAINTSDELKFVKEIATATGVVLDPVYSVNAINMQPAIDYGILKCEQMHSNIIMIENNASGKAAYGMMRDMAENPKKWEGRKVLFIHTGGLLGLFDKVDQMSSLVENWGRMDVPESVPRKDGAGKMF</sequence>
<dbReference type="SMART" id="SM00271">
    <property type="entry name" value="DnaJ"/>
    <property type="match status" value="1"/>
</dbReference>
<name>A0AAV1R6G0_9ROSI</name>
<evidence type="ECO:0000256" key="1">
    <source>
        <dbReference type="ARBA" id="ARBA00001933"/>
    </source>
</evidence>
<feature type="domain" description="J" evidence="10">
    <location>
        <begin position="55"/>
        <end position="118"/>
    </location>
</feature>
<dbReference type="InterPro" id="IPR036869">
    <property type="entry name" value="J_dom_sf"/>
</dbReference>
<dbReference type="GO" id="GO:0019148">
    <property type="term" value="F:D-cysteine desulfhydrase activity"/>
    <property type="evidence" value="ECO:0007669"/>
    <property type="project" value="TreeGrafter"/>
</dbReference>
<evidence type="ECO:0000256" key="3">
    <source>
        <dbReference type="ARBA" id="ARBA00008639"/>
    </source>
</evidence>
<dbReference type="PANTHER" id="PTHR43780:SF2">
    <property type="entry name" value="1-AMINOCYCLOPROPANE-1-CARBOXYLATE DEAMINASE-RELATED"/>
    <property type="match status" value="1"/>
</dbReference>
<dbReference type="InterPro" id="IPR001623">
    <property type="entry name" value="DnaJ_domain"/>
</dbReference>
<dbReference type="AlphaFoldDB" id="A0AAV1R6G0"/>
<comment type="cofactor">
    <cofactor evidence="1">
        <name>pyridoxal 5'-phosphate</name>
        <dbReference type="ChEBI" id="CHEBI:597326"/>
    </cofactor>
</comment>
<evidence type="ECO:0000313" key="11">
    <source>
        <dbReference type="EMBL" id="CAK7327921.1"/>
    </source>
</evidence>
<dbReference type="FunFam" id="3.40.50.1100:FF:000037">
    <property type="entry name" value="Bifunctional D-cysteine desulfhydrase/1-aminocyclopropane-1-carboxylate deaminase, mitochondrial"/>
    <property type="match status" value="2"/>
</dbReference>
<dbReference type="PANTHER" id="PTHR43780">
    <property type="entry name" value="1-AMINOCYCLOPROPANE-1-CARBOXYLATE DEAMINASE-RELATED"/>
    <property type="match status" value="1"/>
</dbReference>
<evidence type="ECO:0000256" key="7">
    <source>
        <dbReference type="ARBA" id="ARBA00023136"/>
    </source>
</evidence>
<dbReference type="Pfam" id="PF00291">
    <property type="entry name" value="PALP"/>
    <property type="match status" value="2"/>
</dbReference>
<gene>
    <name evidence="11" type="ORF">DCAF_LOCUS5639</name>
</gene>